<proteinExistence type="predicted"/>
<evidence type="ECO:0000313" key="1">
    <source>
        <dbReference type="EMBL" id="SMB88578.1"/>
    </source>
</evidence>
<dbReference type="Proteomes" id="UP000192731">
    <property type="component" value="Unassembled WGS sequence"/>
</dbReference>
<keyword evidence="2" id="KW-1185">Reference proteome</keyword>
<dbReference type="AlphaFoldDB" id="A0A1W1V5F4"/>
<protein>
    <submittedName>
        <fullName evidence="1">YvrJ protein family protein</fullName>
    </submittedName>
</protein>
<dbReference type="STRING" id="656914.SAMN00017405_0495"/>
<reference evidence="1 2" key="1">
    <citation type="submission" date="2017-04" db="EMBL/GenBank/DDBJ databases">
        <authorList>
            <person name="Afonso C.L."/>
            <person name="Miller P.J."/>
            <person name="Scott M.A."/>
            <person name="Spackman E."/>
            <person name="Goraichik I."/>
            <person name="Dimitrov K.M."/>
            <person name="Suarez D.L."/>
            <person name="Swayne D.E."/>
        </authorList>
    </citation>
    <scope>NUCLEOTIDE SEQUENCE [LARGE SCALE GENOMIC DNA]</scope>
    <source>
        <strain evidence="1 2">DSM 11270</strain>
    </source>
</reference>
<name>A0A1W1V5F4_DESTI</name>
<dbReference type="EMBL" id="FWWT01000016">
    <property type="protein sequence ID" value="SMB88578.1"/>
    <property type="molecule type" value="Genomic_DNA"/>
</dbReference>
<dbReference type="Pfam" id="PF12841">
    <property type="entry name" value="YvrJ"/>
    <property type="match status" value="1"/>
</dbReference>
<evidence type="ECO:0000313" key="2">
    <source>
        <dbReference type="Proteomes" id="UP000192731"/>
    </source>
</evidence>
<organism evidence="1 2">
    <name type="scientific">Desulfonispora thiosulfatigenes DSM 11270</name>
    <dbReference type="NCBI Taxonomy" id="656914"/>
    <lineage>
        <taxon>Bacteria</taxon>
        <taxon>Bacillati</taxon>
        <taxon>Bacillota</taxon>
        <taxon>Clostridia</taxon>
        <taxon>Eubacteriales</taxon>
        <taxon>Peptococcaceae</taxon>
        <taxon>Desulfonispora</taxon>
    </lineage>
</organism>
<accession>A0A1W1V5F4</accession>
<gene>
    <name evidence="1" type="ORF">SAMN00017405_0495</name>
</gene>
<dbReference type="InterPro" id="IPR024419">
    <property type="entry name" value="YvrJ"/>
</dbReference>
<sequence length="49" mass="5566">MQQVANFGFPIVVSIYLLVRVEGRLEHLSCSINDLSSVILRLKEVIVHE</sequence>